<feature type="region of interest" description="Disordered" evidence="1">
    <location>
        <begin position="48"/>
        <end position="68"/>
    </location>
</feature>
<reference evidence="3" key="1">
    <citation type="journal article" date="2023" name="G3 (Bethesda)">
        <title>A reference genome for the long-term kleptoplast-retaining sea slug Elysia crispata morphotype clarki.</title>
        <authorList>
            <person name="Eastman K.E."/>
            <person name="Pendleton A.L."/>
            <person name="Shaikh M.A."/>
            <person name="Suttiyut T."/>
            <person name="Ogas R."/>
            <person name="Tomko P."/>
            <person name="Gavelis G."/>
            <person name="Widhalm J.R."/>
            <person name="Wisecaver J.H."/>
        </authorList>
    </citation>
    <scope>NUCLEOTIDE SEQUENCE</scope>
    <source>
        <strain evidence="3">ECLA1</strain>
    </source>
</reference>
<dbReference type="EMBL" id="JAWDGP010006626">
    <property type="protein sequence ID" value="KAK3737732.1"/>
    <property type="molecule type" value="Genomic_DNA"/>
</dbReference>
<sequence length="123" mass="13643">MDGYQGKRCDTFGRHVNGILNLKTIAAVCSIIAIACLLICSLTVSPEDYPNEEKREASPGLKSTKGESLDQEISKLYMMTESTFQKSENVDIHSDDMTNRSFSSQVDEISQLSFSDTSSEVDY</sequence>
<proteinExistence type="predicted"/>
<keyword evidence="2" id="KW-0812">Transmembrane</keyword>
<organism evidence="3 4">
    <name type="scientific">Elysia crispata</name>
    <name type="common">lettuce slug</name>
    <dbReference type="NCBI Taxonomy" id="231223"/>
    <lineage>
        <taxon>Eukaryota</taxon>
        <taxon>Metazoa</taxon>
        <taxon>Spiralia</taxon>
        <taxon>Lophotrochozoa</taxon>
        <taxon>Mollusca</taxon>
        <taxon>Gastropoda</taxon>
        <taxon>Heterobranchia</taxon>
        <taxon>Euthyneura</taxon>
        <taxon>Panpulmonata</taxon>
        <taxon>Sacoglossa</taxon>
        <taxon>Placobranchoidea</taxon>
        <taxon>Plakobranchidae</taxon>
        <taxon>Elysia</taxon>
    </lineage>
</organism>
<keyword evidence="2" id="KW-0472">Membrane</keyword>
<protein>
    <submittedName>
        <fullName evidence="3">Uncharacterized protein</fullName>
    </submittedName>
</protein>
<keyword evidence="4" id="KW-1185">Reference proteome</keyword>
<evidence type="ECO:0000256" key="2">
    <source>
        <dbReference type="SAM" id="Phobius"/>
    </source>
</evidence>
<dbReference type="AlphaFoldDB" id="A0AAE0YAH1"/>
<evidence type="ECO:0000313" key="4">
    <source>
        <dbReference type="Proteomes" id="UP001283361"/>
    </source>
</evidence>
<feature type="transmembrane region" description="Helical" evidence="2">
    <location>
        <begin position="25"/>
        <end position="45"/>
    </location>
</feature>
<dbReference type="Proteomes" id="UP001283361">
    <property type="component" value="Unassembled WGS sequence"/>
</dbReference>
<accession>A0AAE0YAH1</accession>
<evidence type="ECO:0000256" key="1">
    <source>
        <dbReference type="SAM" id="MobiDB-lite"/>
    </source>
</evidence>
<evidence type="ECO:0000313" key="3">
    <source>
        <dbReference type="EMBL" id="KAK3737732.1"/>
    </source>
</evidence>
<keyword evidence="2" id="KW-1133">Transmembrane helix</keyword>
<gene>
    <name evidence="3" type="ORF">RRG08_016584</name>
</gene>
<name>A0AAE0YAH1_9GAST</name>
<feature type="region of interest" description="Disordered" evidence="1">
    <location>
        <begin position="102"/>
        <end position="123"/>
    </location>
</feature>
<comment type="caution">
    <text evidence="3">The sequence shown here is derived from an EMBL/GenBank/DDBJ whole genome shotgun (WGS) entry which is preliminary data.</text>
</comment>